<evidence type="ECO:0000313" key="6">
    <source>
        <dbReference type="Proteomes" id="UP000008495"/>
    </source>
</evidence>
<dbReference type="Pfam" id="PF05719">
    <property type="entry name" value="GPP34"/>
    <property type="match status" value="1"/>
</dbReference>
<dbReference type="RefSeq" id="WP_006503244.1">
    <property type="nucleotide sequence ID" value="NZ_BAGZ01000009.1"/>
</dbReference>
<dbReference type="Gene3D" id="1.10.3630.10">
    <property type="entry name" value="yeast vps74-n-term truncation variant domain like"/>
    <property type="match status" value="1"/>
</dbReference>
<evidence type="ECO:0000313" key="5">
    <source>
        <dbReference type="EMBL" id="GAB78489.1"/>
    </source>
</evidence>
<evidence type="ECO:0000256" key="2">
    <source>
        <dbReference type="ARBA" id="ARBA00023034"/>
    </source>
</evidence>
<reference evidence="5 6" key="1">
    <citation type="submission" date="2012-08" db="EMBL/GenBank/DDBJ databases">
        <title>Whole genome shotgun sequence of Austwickia chelonae NBRC 105200.</title>
        <authorList>
            <person name="Yoshida I."/>
            <person name="Hosoyama A."/>
            <person name="Tsuchikane K."/>
            <person name="Katsumata H."/>
            <person name="Ando Y."/>
            <person name="Ohji S."/>
            <person name="Hamada M."/>
            <person name="Tamura T."/>
            <person name="Yamazoe A."/>
            <person name="Yamazaki S."/>
            <person name="Fujita N."/>
        </authorList>
    </citation>
    <scope>NUCLEOTIDE SEQUENCE [LARGE SCALE GENOMIC DNA]</scope>
    <source>
        <strain evidence="5 6">NBRC 105200</strain>
    </source>
</reference>
<protein>
    <submittedName>
        <fullName evidence="5">Uncharacterized protein</fullName>
    </submittedName>
</protein>
<comment type="subcellular location">
    <subcellularLocation>
        <location evidence="1">Golgi apparatus membrane</location>
        <topology evidence="1">Peripheral membrane protein</topology>
        <orientation evidence="1">Cytoplasmic side</orientation>
    </subcellularLocation>
</comment>
<proteinExistence type="predicted"/>
<keyword evidence="6" id="KW-1185">Reference proteome</keyword>
<keyword evidence="2" id="KW-0333">Golgi apparatus</keyword>
<gene>
    <name evidence="5" type="ORF">AUCHE_09_00940</name>
</gene>
<evidence type="ECO:0000256" key="3">
    <source>
        <dbReference type="ARBA" id="ARBA00023121"/>
    </source>
</evidence>
<sequence length="195" mass="22093">MRIADEWLLLTAEVKGDSALQRRLWRRRRARGTTLAVITELQQAGKLEFFYPENSTERMVRILSAEQIHDPASDFVLRTLAPLTRRPLRKIIRQRSTCPESLLAERLISIGWLGPASNVIGSRFAGNYPMYAAHEVQKIRERILMAAKAGPEADEHDLMLLTLLYCLGVARRAPGSPWPRGTARSLPRVGHCLQE</sequence>
<dbReference type="InterPro" id="IPR038261">
    <property type="entry name" value="GPP34-like_sf"/>
</dbReference>
<dbReference type="GO" id="GO:0012505">
    <property type="term" value="C:endomembrane system"/>
    <property type="evidence" value="ECO:0007669"/>
    <property type="project" value="UniProtKB-ARBA"/>
</dbReference>
<organism evidence="5 6">
    <name type="scientific">Austwickia chelonae NBRC 105200</name>
    <dbReference type="NCBI Taxonomy" id="1184607"/>
    <lineage>
        <taxon>Bacteria</taxon>
        <taxon>Bacillati</taxon>
        <taxon>Actinomycetota</taxon>
        <taxon>Actinomycetes</taxon>
        <taxon>Micrococcales</taxon>
        <taxon>Dermatophilaceae</taxon>
        <taxon>Austwickia</taxon>
    </lineage>
</organism>
<evidence type="ECO:0000256" key="4">
    <source>
        <dbReference type="ARBA" id="ARBA00023136"/>
    </source>
</evidence>
<keyword evidence="4" id="KW-0472">Membrane</keyword>
<dbReference type="AlphaFoldDB" id="K6VP68"/>
<name>K6VP68_9MICO</name>
<dbReference type="GO" id="GO:0070273">
    <property type="term" value="F:phosphatidylinositol-4-phosphate binding"/>
    <property type="evidence" value="ECO:0007669"/>
    <property type="project" value="InterPro"/>
</dbReference>
<evidence type="ECO:0000256" key="1">
    <source>
        <dbReference type="ARBA" id="ARBA00004255"/>
    </source>
</evidence>
<accession>K6VP68</accession>
<comment type="caution">
    <text evidence="5">The sequence shown here is derived from an EMBL/GenBank/DDBJ whole genome shotgun (WGS) entry which is preliminary data.</text>
</comment>
<dbReference type="Proteomes" id="UP000008495">
    <property type="component" value="Unassembled WGS sequence"/>
</dbReference>
<dbReference type="GO" id="GO:0005737">
    <property type="term" value="C:cytoplasm"/>
    <property type="evidence" value="ECO:0007669"/>
    <property type="project" value="UniProtKB-ARBA"/>
</dbReference>
<dbReference type="InterPro" id="IPR008628">
    <property type="entry name" value="GPP34-like"/>
</dbReference>
<dbReference type="EMBL" id="BAGZ01000009">
    <property type="protein sequence ID" value="GAB78489.1"/>
    <property type="molecule type" value="Genomic_DNA"/>
</dbReference>
<keyword evidence="3" id="KW-0446">Lipid-binding</keyword>